<dbReference type="EMBL" id="CP036298">
    <property type="protein sequence ID" value="QDV25711.1"/>
    <property type="molecule type" value="Genomic_DNA"/>
</dbReference>
<name>A0A518GAT0_9BACT</name>
<evidence type="ECO:0000313" key="9">
    <source>
        <dbReference type="Proteomes" id="UP000318017"/>
    </source>
</evidence>
<dbReference type="OrthoDB" id="9802923at2"/>
<dbReference type="AlphaFoldDB" id="A0A518GAT0"/>
<gene>
    <name evidence="8" type="ORF">Q31a_40380</name>
</gene>
<evidence type="ECO:0000256" key="5">
    <source>
        <dbReference type="PROSITE-ProRule" id="PRU00339"/>
    </source>
</evidence>
<keyword evidence="9" id="KW-1185">Reference proteome</keyword>
<proteinExistence type="predicted"/>
<dbReference type="GO" id="GO:0016491">
    <property type="term" value="F:oxidoreductase activity"/>
    <property type="evidence" value="ECO:0007669"/>
    <property type="project" value="InterPro"/>
</dbReference>
<feature type="repeat" description="TPR" evidence="5">
    <location>
        <begin position="319"/>
        <end position="352"/>
    </location>
</feature>
<dbReference type="KEGG" id="ahel:Q31a_40380"/>
<comment type="subcellular location">
    <subcellularLocation>
        <location evidence="1">Cell envelope</location>
    </subcellularLocation>
</comment>
<dbReference type="CDD" id="cd02966">
    <property type="entry name" value="TlpA_like_family"/>
    <property type="match status" value="1"/>
</dbReference>
<dbReference type="InterPro" id="IPR050553">
    <property type="entry name" value="Thioredoxin_ResA/DsbE_sf"/>
</dbReference>
<evidence type="ECO:0000256" key="1">
    <source>
        <dbReference type="ARBA" id="ARBA00004196"/>
    </source>
</evidence>
<evidence type="ECO:0000313" key="8">
    <source>
        <dbReference type="EMBL" id="QDV25711.1"/>
    </source>
</evidence>
<dbReference type="InterPro" id="IPR000866">
    <property type="entry name" value="AhpC/TSA"/>
</dbReference>
<dbReference type="RefSeq" id="WP_145081180.1">
    <property type="nucleotide sequence ID" value="NZ_CP036298.1"/>
</dbReference>
<dbReference type="SUPFAM" id="SSF52833">
    <property type="entry name" value="Thioredoxin-like"/>
    <property type="match status" value="1"/>
</dbReference>
<dbReference type="InterPro" id="IPR019734">
    <property type="entry name" value="TPR_rpt"/>
</dbReference>
<feature type="domain" description="Thioredoxin" evidence="7">
    <location>
        <begin position="29"/>
        <end position="195"/>
    </location>
</feature>
<evidence type="ECO:0000259" key="7">
    <source>
        <dbReference type="PROSITE" id="PS51352"/>
    </source>
</evidence>
<dbReference type="Gene3D" id="3.40.30.10">
    <property type="entry name" value="Glutaredoxin"/>
    <property type="match status" value="1"/>
</dbReference>
<reference evidence="8 9" key="1">
    <citation type="submission" date="2019-02" db="EMBL/GenBank/DDBJ databases">
        <title>Deep-cultivation of Planctomycetes and their phenomic and genomic characterization uncovers novel biology.</title>
        <authorList>
            <person name="Wiegand S."/>
            <person name="Jogler M."/>
            <person name="Boedeker C."/>
            <person name="Pinto D."/>
            <person name="Vollmers J."/>
            <person name="Rivas-Marin E."/>
            <person name="Kohn T."/>
            <person name="Peeters S.H."/>
            <person name="Heuer A."/>
            <person name="Rast P."/>
            <person name="Oberbeckmann S."/>
            <person name="Bunk B."/>
            <person name="Jeske O."/>
            <person name="Meyerdierks A."/>
            <person name="Storesund J.E."/>
            <person name="Kallscheuer N."/>
            <person name="Luecker S."/>
            <person name="Lage O.M."/>
            <person name="Pohl T."/>
            <person name="Merkel B.J."/>
            <person name="Hornburger P."/>
            <person name="Mueller R.-W."/>
            <person name="Bruemmer F."/>
            <person name="Labrenz M."/>
            <person name="Spormann A.M."/>
            <person name="Op den Camp H."/>
            <person name="Overmann J."/>
            <person name="Amann R."/>
            <person name="Jetten M.S.M."/>
            <person name="Mascher T."/>
            <person name="Medema M.H."/>
            <person name="Devos D.P."/>
            <person name="Kaster A.-K."/>
            <person name="Ovreas L."/>
            <person name="Rohde M."/>
            <person name="Galperin M.Y."/>
            <person name="Jogler C."/>
        </authorList>
    </citation>
    <scope>NUCLEOTIDE SEQUENCE [LARGE SCALE GENOMIC DNA]</scope>
    <source>
        <strain evidence="8 9">Q31a</strain>
    </source>
</reference>
<feature type="signal peptide" evidence="6">
    <location>
        <begin position="1"/>
        <end position="23"/>
    </location>
</feature>
<keyword evidence="4" id="KW-0676">Redox-active center</keyword>
<dbReference type="PROSITE" id="PS51352">
    <property type="entry name" value="THIOREDOXIN_2"/>
    <property type="match status" value="1"/>
</dbReference>
<dbReference type="InterPro" id="IPR036249">
    <property type="entry name" value="Thioredoxin-like_sf"/>
</dbReference>
<protein>
    <submittedName>
        <fullName evidence="8">Thiol-disulfide oxidoreductase</fullName>
    </submittedName>
</protein>
<dbReference type="PANTHER" id="PTHR42852">
    <property type="entry name" value="THIOL:DISULFIDE INTERCHANGE PROTEIN DSBE"/>
    <property type="match status" value="1"/>
</dbReference>
<dbReference type="GO" id="GO:0030313">
    <property type="term" value="C:cell envelope"/>
    <property type="evidence" value="ECO:0007669"/>
    <property type="project" value="UniProtKB-SubCell"/>
</dbReference>
<sequence precursor="true">MRNPSIALLIVCTSFVCATSVLADDQPTLHIGDPAPVLEIEHWIQDAEGVRKPTIEFKEGIVYVIEFWATNCPPCLAFMPELADIQNDYGTASVRVISISDEPLAKVQEFLQNNKAADFSSKVSLTTDPDGSTKQQYMLAAGLFSIPATFIVGKTGLVEWFGSTLELKEPLRKIVDGDWDREAFAKRAATAQEIAFLIQRVGQLRRGTRGDQLQALKLIEQMLADASAPDTPEYSGGRFIQLALLISTNQLETMYAMVESRLENAQHDPSMLLESASAIAMIPPSEQGSDRAQLVNLARRQIVDVAESPAVREQPELKFALYNRLAMLYSSSGKFDDAIAALEQARQATQDKTSREFVEQMLLQAKQQAQQQASAPGK</sequence>
<keyword evidence="6" id="KW-0732">Signal</keyword>
<keyword evidence="3" id="KW-1015">Disulfide bond</keyword>
<organism evidence="8 9">
    <name type="scientific">Aureliella helgolandensis</name>
    <dbReference type="NCBI Taxonomy" id="2527968"/>
    <lineage>
        <taxon>Bacteria</taxon>
        <taxon>Pseudomonadati</taxon>
        <taxon>Planctomycetota</taxon>
        <taxon>Planctomycetia</taxon>
        <taxon>Pirellulales</taxon>
        <taxon>Pirellulaceae</taxon>
        <taxon>Aureliella</taxon>
    </lineage>
</organism>
<dbReference type="Proteomes" id="UP000318017">
    <property type="component" value="Chromosome"/>
</dbReference>
<dbReference type="PROSITE" id="PS00194">
    <property type="entry name" value="THIOREDOXIN_1"/>
    <property type="match status" value="1"/>
</dbReference>
<dbReference type="InterPro" id="IPR013766">
    <property type="entry name" value="Thioredoxin_domain"/>
</dbReference>
<keyword evidence="2" id="KW-0201">Cytochrome c-type biogenesis</keyword>
<evidence type="ECO:0000256" key="2">
    <source>
        <dbReference type="ARBA" id="ARBA00022748"/>
    </source>
</evidence>
<evidence type="ECO:0000256" key="6">
    <source>
        <dbReference type="SAM" id="SignalP"/>
    </source>
</evidence>
<evidence type="ECO:0000256" key="4">
    <source>
        <dbReference type="ARBA" id="ARBA00023284"/>
    </source>
</evidence>
<keyword evidence="5" id="KW-0802">TPR repeat</keyword>
<dbReference type="GO" id="GO:0016209">
    <property type="term" value="F:antioxidant activity"/>
    <property type="evidence" value="ECO:0007669"/>
    <property type="project" value="InterPro"/>
</dbReference>
<dbReference type="PROSITE" id="PS50005">
    <property type="entry name" value="TPR"/>
    <property type="match status" value="1"/>
</dbReference>
<evidence type="ECO:0000256" key="3">
    <source>
        <dbReference type="ARBA" id="ARBA00023157"/>
    </source>
</evidence>
<dbReference type="PANTHER" id="PTHR42852:SF6">
    <property type="entry name" value="THIOL:DISULFIDE INTERCHANGE PROTEIN DSBE"/>
    <property type="match status" value="1"/>
</dbReference>
<dbReference type="GO" id="GO:0017004">
    <property type="term" value="P:cytochrome complex assembly"/>
    <property type="evidence" value="ECO:0007669"/>
    <property type="project" value="UniProtKB-KW"/>
</dbReference>
<feature type="chain" id="PRO_5021909152" evidence="6">
    <location>
        <begin position="24"/>
        <end position="378"/>
    </location>
</feature>
<accession>A0A518GAT0</accession>
<dbReference type="InterPro" id="IPR017937">
    <property type="entry name" value="Thioredoxin_CS"/>
</dbReference>
<dbReference type="Pfam" id="PF00578">
    <property type="entry name" value="AhpC-TSA"/>
    <property type="match status" value="1"/>
</dbReference>